<reference evidence="2 3" key="1">
    <citation type="journal article" date="2013" name="Genome Biol. Evol.">
        <title>Complete genomes of two dipteran-associated spiroplasmas provided insights into the origin, dynamics, and impacts of viral invasion in spiroplasma.</title>
        <authorList>
            <person name="Ku C."/>
            <person name="Lo W.S."/>
            <person name="Chen L.L."/>
            <person name="Kuo C.H."/>
        </authorList>
    </citation>
    <scope>NUCLEOTIDE SEQUENCE [LARGE SCALE GENOMIC DNA]</scope>
    <source>
        <strain evidence="2 3">DF-1</strain>
    </source>
</reference>
<keyword evidence="1" id="KW-0812">Transmembrane</keyword>
<dbReference type="RefSeq" id="WP_016338852.1">
    <property type="nucleotide sequence ID" value="NC_021280.1"/>
</dbReference>
<keyword evidence="1" id="KW-0472">Membrane</keyword>
<evidence type="ECO:0000313" key="3">
    <source>
        <dbReference type="Proteomes" id="UP000013964"/>
    </source>
</evidence>
<dbReference type="KEGG" id="scr:SCHRY_v1c04460"/>
<feature type="transmembrane region" description="Helical" evidence="1">
    <location>
        <begin position="47"/>
        <end position="68"/>
    </location>
</feature>
<protein>
    <recommendedName>
        <fullName evidence="4">Transmembrane protein</fullName>
    </recommendedName>
</protein>
<evidence type="ECO:0000313" key="2">
    <source>
        <dbReference type="EMBL" id="AGM25027.1"/>
    </source>
</evidence>
<dbReference type="OrthoDB" id="390593at2"/>
<feature type="transmembrane region" description="Helical" evidence="1">
    <location>
        <begin position="89"/>
        <end position="112"/>
    </location>
</feature>
<feature type="transmembrane region" description="Helical" evidence="1">
    <location>
        <begin position="132"/>
        <end position="156"/>
    </location>
</feature>
<feature type="transmembrane region" description="Helical" evidence="1">
    <location>
        <begin position="12"/>
        <end position="35"/>
    </location>
</feature>
<name>R4U133_9MOLU</name>
<proteinExistence type="predicted"/>
<dbReference type="AlphaFoldDB" id="R4U133"/>
<gene>
    <name evidence="2" type="ORF">SCHRY_v1c04460</name>
</gene>
<dbReference type="HOGENOM" id="CLU_1146627_0_0_14"/>
<organism evidence="2 3">
    <name type="scientific">Spiroplasma chrysopicola DF-1</name>
    <dbReference type="NCBI Taxonomy" id="1276227"/>
    <lineage>
        <taxon>Bacteria</taxon>
        <taxon>Bacillati</taxon>
        <taxon>Mycoplasmatota</taxon>
        <taxon>Mollicutes</taxon>
        <taxon>Entomoplasmatales</taxon>
        <taxon>Spiroplasmataceae</taxon>
        <taxon>Spiroplasma</taxon>
    </lineage>
</organism>
<accession>R4U133</accession>
<keyword evidence="3" id="KW-1185">Reference proteome</keyword>
<keyword evidence="1" id="KW-1133">Transmembrane helix</keyword>
<evidence type="ECO:0008006" key="4">
    <source>
        <dbReference type="Google" id="ProtNLM"/>
    </source>
</evidence>
<dbReference type="EMBL" id="CP005077">
    <property type="protein sequence ID" value="AGM25027.1"/>
    <property type="molecule type" value="Genomic_DNA"/>
</dbReference>
<sequence>MNISKIKQQYCWFVGIILTLFILNNILTAVFNVFLNNIALFYWTYNLLYSIIIFIIFISYMSLLIQLYKDIKRYIFLTSPKVKIEWKNIIANNTILIILWITNLFIFFIKLFDYKHSLLNIVLRAEDSIYFGLYYFFAFLYSSFIIFLIATIIITISFKKYLKIIKTISNINPFDDFVEKYLEYLVVIESQNTVIIYFSNTFQKTAVLKSRNLIFRSRWSLYLNTFKKGVAPPIV</sequence>
<evidence type="ECO:0000256" key="1">
    <source>
        <dbReference type="SAM" id="Phobius"/>
    </source>
</evidence>
<dbReference type="PATRIC" id="fig|1276227.3.peg.446"/>
<dbReference type="Proteomes" id="UP000013964">
    <property type="component" value="Chromosome"/>
</dbReference>